<protein>
    <recommendedName>
        <fullName evidence="4">Acetone carboxylase</fullName>
    </recommendedName>
</protein>
<dbReference type="OrthoDB" id="5193525at2"/>
<dbReference type="EMBL" id="FQVU01000003">
    <property type="protein sequence ID" value="SHG84854.1"/>
    <property type="molecule type" value="Genomic_DNA"/>
</dbReference>
<accession>A0A1M5N5L7</accession>
<evidence type="ECO:0008006" key="4">
    <source>
        <dbReference type="Google" id="ProtNLM"/>
    </source>
</evidence>
<proteinExistence type="predicted"/>
<keyword evidence="3" id="KW-1185">Reference proteome</keyword>
<evidence type="ECO:0000313" key="3">
    <source>
        <dbReference type="Proteomes" id="UP000186132"/>
    </source>
</evidence>
<feature type="region of interest" description="Disordered" evidence="1">
    <location>
        <begin position="1"/>
        <end position="25"/>
    </location>
</feature>
<dbReference type="Proteomes" id="UP000186132">
    <property type="component" value="Unassembled WGS sequence"/>
</dbReference>
<dbReference type="AlphaFoldDB" id="A0A1M5N5L7"/>
<evidence type="ECO:0000256" key="1">
    <source>
        <dbReference type="SAM" id="MobiDB-lite"/>
    </source>
</evidence>
<reference evidence="2 3" key="1">
    <citation type="submission" date="2016-11" db="EMBL/GenBank/DDBJ databases">
        <authorList>
            <person name="Jaros S."/>
            <person name="Januszkiewicz K."/>
            <person name="Wedrychowicz H."/>
        </authorList>
    </citation>
    <scope>NUCLEOTIDE SEQUENCE [LARGE SCALE GENOMIC DNA]</scope>
    <source>
        <strain evidence="2 3">DSM 45627</strain>
    </source>
</reference>
<evidence type="ECO:0000313" key="2">
    <source>
        <dbReference type="EMBL" id="SHG84854.1"/>
    </source>
</evidence>
<dbReference type="RefSeq" id="WP_073391200.1">
    <property type="nucleotide sequence ID" value="NZ_FQVU01000003.1"/>
</dbReference>
<dbReference type="STRING" id="1206085.SAMN05443575_2923"/>
<name>A0A1M5N5L7_9ACTN</name>
<gene>
    <name evidence="2" type="ORF">SAMN05443575_2923</name>
</gene>
<organism evidence="2 3">
    <name type="scientific">Jatrophihabitans endophyticus</name>
    <dbReference type="NCBI Taxonomy" id="1206085"/>
    <lineage>
        <taxon>Bacteria</taxon>
        <taxon>Bacillati</taxon>
        <taxon>Actinomycetota</taxon>
        <taxon>Actinomycetes</taxon>
        <taxon>Jatrophihabitantales</taxon>
        <taxon>Jatrophihabitantaceae</taxon>
        <taxon>Jatrophihabitans</taxon>
    </lineage>
</organism>
<sequence length="83" mass="8809">MLGSGRESDPGPGDDAAGERPRCSAKGCRAAATTDLSWRNPTLHAAGRVKHWLACDEHDEHLADFLARRGFLLDRGPLAAGGD</sequence>